<protein>
    <submittedName>
        <fullName evidence="3">Heterokaryon incompatibility protein-domain-containing protein</fullName>
    </submittedName>
</protein>
<feature type="region of interest" description="Disordered" evidence="1">
    <location>
        <begin position="1"/>
        <end position="29"/>
    </location>
</feature>
<evidence type="ECO:0000256" key="1">
    <source>
        <dbReference type="SAM" id="MobiDB-lite"/>
    </source>
</evidence>
<accession>A0AAJ0BG34</accession>
<dbReference type="Pfam" id="PF06985">
    <property type="entry name" value="HET"/>
    <property type="match status" value="1"/>
</dbReference>
<dbReference type="InterPro" id="IPR001202">
    <property type="entry name" value="WW_dom"/>
</dbReference>
<dbReference type="AlphaFoldDB" id="A0AAJ0BG34"/>
<evidence type="ECO:0000313" key="4">
    <source>
        <dbReference type="Proteomes" id="UP001239445"/>
    </source>
</evidence>
<dbReference type="InterPro" id="IPR052895">
    <property type="entry name" value="HetReg/Transcr_Mod"/>
</dbReference>
<dbReference type="Proteomes" id="UP001239445">
    <property type="component" value="Unassembled WGS sequence"/>
</dbReference>
<gene>
    <name evidence="3" type="ORF">QBC47DRAFT_380039</name>
</gene>
<keyword evidence="4" id="KW-1185">Reference proteome</keyword>
<reference evidence="3" key="1">
    <citation type="submission" date="2023-06" db="EMBL/GenBank/DDBJ databases">
        <title>Genome-scale phylogeny and comparative genomics of the fungal order Sordariales.</title>
        <authorList>
            <consortium name="Lawrence Berkeley National Laboratory"/>
            <person name="Hensen N."/>
            <person name="Bonometti L."/>
            <person name="Westerberg I."/>
            <person name="Brannstrom I.O."/>
            <person name="Guillou S."/>
            <person name="Cros-Aarteil S."/>
            <person name="Calhoun S."/>
            <person name="Haridas S."/>
            <person name="Kuo A."/>
            <person name="Mondo S."/>
            <person name="Pangilinan J."/>
            <person name="Riley R."/>
            <person name="Labutti K."/>
            <person name="Andreopoulos B."/>
            <person name="Lipzen A."/>
            <person name="Chen C."/>
            <person name="Yanf M."/>
            <person name="Daum C."/>
            <person name="Ng V."/>
            <person name="Clum A."/>
            <person name="Steindorff A."/>
            <person name="Ohm R."/>
            <person name="Martin F."/>
            <person name="Silar P."/>
            <person name="Natvig D."/>
            <person name="Lalanne C."/>
            <person name="Gautier V."/>
            <person name="Ament-Velasquez S.L."/>
            <person name="Kruys A."/>
            <person name="Hutchinson M.I."/>
            <person name="Powell A.J."/>
            <person name="Barry K."/>
            <person name="Miller A.N."/>
            <person name="Grigoriev I.V."/>
            <person name="Debuchy R."/>
            <person name="Gladieux P."/>
            <person name="Thoren M.H."/>
            <person name="Johannesson H."/>
        </authorList>
    </citation>
    <scope>NUCLEOTIDE SEQUENCE</scope>
    <source>
        <strain evidence="3">PSN4</strain>
    </source>
</reference>
<feature type="domain" description="WW" evidence="2">
    <location>
        <begin position="667"/>
        <end position="704"/>
    </location>
</feature>
<feature type="domain" description="WW" evidence="2">
    <location>
        <begin position="94"/>
        <end position="126"/>
    </location>
</feature>
<dbReference type="PANTHER" id="PTHR24148:SF73">
    <property type="entry name" value="HET DOMAIN PROTEIN (AFU_ORTHOLOGUE AFUA_8G01020)"/>
    <property type="match status" value="1"/>
</dbReference>
<organism evidence="3 4">
    <name type="scientific">Echria macrotheca</name>
    <dbReference type="NCBI Taxonomy" id="438768"/>
    <lineage>
        <taxon>Eukaryota</taxon>
        <taxon>Fungi</taxon>
        <taxon>Dikarya</taxon>
        <taxon>Ascomycota</taxon>
        <taxon>Pezizomycotina</taxon>
        <taxon>Sordariomycetes</taxon>
        <taxon>Sordariomycetidae</taxon>
        <taxon>Sordariales</taxon>
        <taxon>Schizotheciaceae</taxon>
        <taxon>Echria</taxon>
    </lineage>
</organism>
<dbReference type="PANTHER" id="PTHR24148">
    <property type="entry name" value="ANKYRIN REPEAT DOMAIN-CONTAINING PROTEIN 39 HOMOLOG-RELATED"/>
    <property type="match status" value="1"/>
</dbReference>
<feature type="compositionally biased region" description="Polar residues" evidence="1">
    <location>
        <begin position="1"/>
        <end position="12"/>
    </location>
</feature>
<dbReference type="EMBL" id="MU839832">
    <property type="protein sequence ID" value="KAK1756483.1"/>
    <property type="molecule type" value="Genomic_DNA"/>
</dbReference>
<evidence type="ECO:0000259" key="2">
    <source>
        <dbReference type="PROSITE" id="PS50020"/>
    </source>
</evidence>
<sequence>MGSTDLSNTSGEDLSDRMQHLKPFGSENTGIDIDQLEPYRYRPLTDPERDIRLLKLCPGELGEPIRISIFHTTLEDEPKPKRPPTRMTLGEMTDKLPPGWRVLETIEGRYIFSHRDFGRTWECPVKDIDPSKYTVSDDDIPCFELQYEALSYTWGTSGGGGNIIVQEGTVDNPSFRKLRLQANLMAALPCLRQSDSSRTFWIDSICINQADDLEKGHQVHRMSVIYRGAYRVVAWVGPEDPGRGRVLDLLSFIGYQTEYTVNTFGQWGSTSTPDAVPNPLQISFPPSDDDIENIDCFFDDTVWFVRLWVVQEIRLANRRSILQLGRKTMPFSILVRAVRYLDKDVRASSVLRFGALPHTRAFCLPLYSLPFLRVISALRDKKCSDLRDKVYGALGMAPPGFAARLLPDYSLSVGEVYRDFVLSYMEHTGRLEHMEYTFPAENTIMPPVPSWVTDFSSEHHRSSCSYQQHSSGLSRCHARPDGPAALQVVGKECATVSAVAGRLRSGTGYRSRTMMRLWYAMNSSTSVPHPTGVPLDDVFAITLMIGALQERRRHSKRAFLTLEEWRELMHQMFACELDQDLLSISEDELSMMSILRSFEACSGWAYFQTREGYVGLAPPDTKEGDTLCVLLGCASPVMLRQSEPGGHFQVVGTCYVYGLEDAIGLLGPLPEPWEGNLEERVGGRRRLVFHNKRTDEYSYEDPRLGDLGDWEWIDRQPEIDDPAVFEYFRNKKTGETMNSDPRMLPEVLKARGVQLTTFVLE</sequence>
<evidence type="ECO:0000313" key="3">
    <source>
        <dbReference type="EMBL" id="KAK1756483.1"/>
    </source>
</evidence>
<comment type="caution">
    <text evidence="3">The sequence shown here is derived from an EMBL/GenBank/DDBJ whole genome shotgun (WGS) entry which is preliminary data.</text>
</comment>
<dbReference type="PROSITE" id="PS50020">
    <property type="entry name" value="WW_DOMAIN_2"/>
    <property type="match status" value="2"/>
</dbReference>
<dbReference type="InterPro" id="IPR010730">
    <property type="entry name" value="HET"/>
</dbReference>
<proteinExistence type="predicted"/>
<name>A0AAJ0BG34_9PEZI</name>